<protein>
    <submittedName>
        <fullName evidence="1">Uncharacterized protein</fullName>
    </submittedName>
</protein>
<sequence>MRKVVDTARLCLRPSEVAVLITRCPAEPIAPVPEAITAIAASAL</sequence>
<comment type="caution">
    <text evidence="1">The sequence shown here is derived from an EMBL/GenBank/DDBJ whole genome shotgun (WGS) entry which is preliminary data.</text>
</comment>
<proteinExistence type="predicted"/>
<evidence type="ECO:0000313" key="1">
    <source>
        <dbReference type="EMBL" id="MEU1951033.1"/>
    </source>
</evidence>
<keyword evidence="2" id="KW-1185">Reference proteome</keyword>
<organism evidence="1 2">
    <name type="scientific">Nocardia rhamnosiphila</name>
    <dbReference type="NCBI Taxonomy" id="426716"/>
    <lineage>
        <taxon>Bacteria</taxon>
        <taxon>Bacillati</taxon>
        <taxon>Actinomycetota</taxon>
        <taxon>Actinomycetes</taxon>
        <taxon>Mycobacteriales</taxon>
        <taxon>Nocardiaceae</taxon>
        <taxon>Nocardia</taxon>
    </lineage>
</organism>
<dbReference type="EMBL" id="JBEYBF010000002">
    <property type="protein sequence ID" value="MEU1951033.1"/>
    <property type="molecule type" value="Genomic_DNA"/>
</dbReference>
<dbReference type="RefSeq" id="WP_356954951.1">
    <property type="nucleotide sequence ID" value="NZ_JBEXYG010000001.1"/>
</dbReference>
<evidence type="ECO:0000313" key="2">
    <source>
        <dbReference type="Proteomes" id="UP001550628"/>
    </source>
</evidence>
<name>A0ABV2WJH5_9NOCA</name>
<gene>
    <name evidence="1" type="ORF">ABZ510_04160</name>
</gene>
<dbReference type="Proteomes" id="UP001550628">
    <property type="component" value="Unassembled WGS sequence"/>
</dbReference>
<accession>A0ABV2WJH5</accession>
<reference evidence="1 2" key="1">
    <citation type="submission" date="2024-06" db="EMBL/GenBank/DDBJ databases">
        <title>The Natural Products Discovery Center: Release of the First 8490 Sequenced Strains for Exploring Actinobacteria Biosynthetic Diversity.</title>
        <authorList>
            <person name="Kalkreuter E."/>
            <person name="Kautsar S.A."/>
            <person name="Yang D."/>
            <person name="Bader C.D."/>
            <person name="Teijaro C.N."/>
            <person name="Fluegel L."/>
            <person name="Davis C.M."/>
            <person name="Simpson J.R."/>
            <person name="Lauterbach L."/>
            <person name="Steele A.D."/>
            <person name="Gui C."/>
            <person name="Meng S."/>
            <person name="Li G."/>
            <person name="Viehrig K."/>
            <person name="Ye F."/>
            <person name="Su P."/>
            <person name="Kiefer A.F."/>
            <person name="Nichols A."/>
            <person name="Cepeda A.J."/>
            <person name="Yan W."/>
            <person name="Fan B."/>
            <person name="Jiang Y."/>
            <person name="Adhikari A."/>
            <person name="Zheng C.-J."/>
            <person name="Schuster L."/>
            <person name="Cowan T.M."/>
            <person name="Smanski M.J."/>
            <person name="Chevrette M.G."/>
            <person name="De Carvalho L.P.S."/>
            <person name="Shen B."/>
        </authorList>
    </citation>
    <scope>NUCLEOTIDE SEQUENCE [LARGE SCALE GENOMIC DNA]</scope>
    <source>
        <strain evidence="1 2">NPDC019708</strain>
    </source>
</reference>